<dbReference type="Proteomes" id="UP000305067">
    <property type="component" value="Unassembled WGS sequence"/>
</dbReference>
<dbReference type="AlphaFoldDB" id="A0A5C3QFP3"/>
<name>A0A5C3QFP3_9AGAR</name>
<organism evidence="1 2">
    <name type="scientific">Pterulicium gracile</name>
    <dbReference type="NCBI Taxonomy" id="1884261"/>
    <lineage>
        <taxon>Eukaryota</taxon>
        <taxon>Fungi</taxon>
        <taxon>Dikarya</taxon>
        <taxon>Basidiomycota</taxon>
        <taxon>Agaricomycotina</taxon>
        <taxon>Agaricomycetes</taxon>
        <taxon>Agaricomycetidae</taxon>
        <taxon>Agaricales</taxon>
        <taxon>Pleurotineae</taxon>
        <taxon>Pterulaceae</taxon>
        <taxon>Pterulicium</taxon>
    </lineage>
</organism>
<evidence type="ECO:0008006" key="3">
    <source>
        <dbReference type="Google" id="ProtNLM"/>
    </source>
</evidence>
<evidence type="ECO:0000313" key="1">
    <source>
        <dbReference type="EMBL" id="TFK99300.1"/>
    </source>
</evidence>
<reference evidence="1 2" key="1">
    <citation type="journal article" date="2019" name="Nat. Ecol. Evol.">
        <title>Megaphylogeny resolves global patterns of mushroom evolution.</title>
        <authorList>
            <person name="Varga T."/>
            <person name="Krizsan K."/>
            <person name="Foldi C."/>
            <person name="Dima B."/>
            <person name="Sanchez-Garcia M."/>
            <person name="Sanchez-Ramirez S."/>
            <person name="Szollosi G.J."/>
            <person name="Szarkandi J.G."/>
            <person name="Papp V."/>
            <person name="Albert L."/>
            <person name="Andreopoulos W."/>
            <person name="Angelini C."/>
            <person name="Antonin V."/>
            <person name="Barry K.W."/>
            <person name="Bougher N.L."/>
            <person name="Buchanan P."/>
            <person name="Buyck B."/>
            <person name="Bense V."/>
            <person name="Catcheside P."/>
            <person name="Chovatia M."/>
            <person name="Cooper J."/>
            <person name="Damon W."/>
            <person name="Desjardin D."/>
            <person name="Finy P."/>
            <person name="Geml J."/>
            <person name="Haridas S."/>
            <person name="Hughes K."/>
            <person name="Justo A."/>
            <person name="Karasinski D."/>
            <person name="Kautmanova I."/>
            <person name="Kiss B."/>
            <person name="Kocsube S."/>
            <person name="Kotiranta H."/>
            <person name="LaButti K.M."/>
            <person name="Lechner B.E."/>
            <person name="Liimatainen K."/>
            <person name="Lipzen A."/>
            <person name="Lukacs Z."/>
            <person name="Mihaltcheva S."/>
            <person name="Morgado L.N."/>
            <person name="Niskanen T."/>
            <person name="Noordeloos M.E."/>
            <person name="Ohm R.A."/>
            <person name="Ortiz-Santana B."/>
            <person name="Ovrebo C."/>
            <person name="Racz N."/>
            <person name="Riley R."/>
            <person name="Savchenko A."/>
            <person name="Shiryaev A."/>
            <person name="Soop K."/>
            <person name="Spirin V."/>
            <person name="Szebenyi C."/>
            <person name="Tomsovsky M."/>
            <person name="Tulloss R.E."/>
            <person name="Uehling J."/>
            <person name="Grigoriev I.V."/>
            <person name="Vagvolgyi C."/>
            <person name="Papp T."/>
            <person name="Martin F.M."/>
            <person name="Miettinen O."/>
            <person name="Hibbett D.S."/>
            <person name="Nagy L.G."/>
        </authorList>
    </citation>
    <scope>NUCLEOTIDE SEQUENCE [LARGE SCALE GENOMIC DNA]</scope>
    <source>
        <strain evidence="1 2">CBS 309.79</strain>
    </source>
</reference>
<evidence type="ECO:0000313" key="2">
    <source>
        <dbReference type="Proteomes" id="UP000305067"/>
    </source>
</evidence>
<accession>A0A5C3QFP3</accession>
<sequence>MSQLAEVAVPANTSPVHLPTLRTLEILLAPEEDNEVGIFLGSLGHLRTSGLGSLSLTYIDLEELRFIERFLHISNNALDNASSLEHLSFSNPRHTDALKASPQLLSFIPSLKSMTIGIAGSPCLFQHINRLLAAFTWSTTDEDASVPTESRCPNPEQMSLHNLAVNPQLLLLMIMSRNLREVQSEAPIPQSAPARLAVNLAGVQFTGRRASAAPSIKGLKDLEERNLVVFSSLVKQLGVIGRT</sequence>
<protein>
    <recommendedName>
        <fullName evidence="3">F-box domain-containing protein</fullName>
    </recommendedName>
</protein>
<gene>
    <name evidence="1" type="ORF">BDV98DRAFT_594983</name>
</gene>
<keyword evidence="2" id="KW-1185">Reference proteome</keyword>
<proteinExistence type="predicted"/>
<dbReference type="EMBL" id="ML178834">
    <property type="protein sequence ID" value="TFK99300.1"/>
    <property type="molecule type" value="Genomic_DNA"/>
</dbReference>